<organism evidence="16 17">
    <name type="scientific">Polychaeton citri CBS 116435</name>
    <dbReference type="NCBI Taxonomy" id="1314669"/>
    <lineage>
        <taxon>Eukaryota</taxon>
        <taxon>Fungi</taxon>
        <taxon>Dikarya</taxon>
        <taxon>Ascomycota</taxon>
        <taxon>Pezizomycotina</taxon>
        <taxon>Dothideomycetes</taxon>
        <taxon>Dothideomycetidae</taxon>
        <taxon>Capnodiales</taxon>
        <taxon>Capnodiaceae</taxon>
        <taxon>Polychaeton</taxon>
    </lineage>
</organism>
<dbReference type="InterPro" id="IPR011583">
    <property type="entry name" value="Chitinase_II/V-like_cat"/>
</dbReference>
<evidence type="ECO:0000256" key="2">
    <source>
        <dbReference type="ARBA" id="ARBA00008682"/>
    </source>
</evidence>
<evidence type="ECO:0000256" key="8">
    <source>
        <dbReference type="ARBA" id="ARBA00023277"/>
    </source>
</evidence>
<evidence type="ECO:0000256" key="10">
    <source>
        <dbReference type="ARBA" id="ARBA00023326"/>
    </source>
</evidence>
<evidence type="ECO:0000313" key="16">
    <source>
        <dbReference type="EMBL" id="KAF2717775.1"/>
    </source>
</evidence>
<dbReference type="PANTHER" id="PTHR11177">
    <property type="entry name" value="CHITINASE"/>
    <property type="match status" value="1"/>
</dbReference>
<dbReference type="InterPro" id="IPR029070">
    <property type="entry name" value="Chitinase_insertion_sf"/>
</dbReference>
<dbReference type="SUPFAM" id="SSF57016">
    <property type="entry name" value="Plant lectins/antimicrobial peptides"/>
    <property type="match status" value="1"/>
</dbReference>
<dbReference type="Pfam" id="PF00704">
    <property type="entry name" value="Glyco_hydro_18"/>
    <property type="match status" value="1"/>
</dbReference>
<dbReference type="CDD" id="cd00035">
    <property type="entry name" value="ChtBD1"/>
    <property type="match status" value="1"/>
</dbReference>
<keyword evidence="13" id="KW-0472">Membrane</keyword>
<protein>
    <recommendedName>
        <fullName evidence="3">chitinase</fullName>
        <ecNumber evidence="3">3.2.1.14</ecNumber>
    </recommendedName>
</protein>
<dbReference type="InterPro" id="IPR001002">
    <property type="entry name" value="Chitin-bd_1"/>
</dbReference>
<dbReference type="PROSITE" id="PS51910">
    <property type="entry name" value="GH18_2"/>
    <property type="match status" value="1"/>
</dbReference>
<dbReference type="AlphaFoldDB" id="A0A9P4Q1I8"/>
<dbReference type="GO" id="GO:0000272">
    <property type="term" value="P:polysaccharide catabolic process"/>
    <property type="evidence" value="ECO:0007669"/>
    <property type="project" value="UniProtKB-KW"/>
</dbReference>
<feature type="disulfide bond" evidence="11">
    <location>
        <begin position="129"/>
        <end position="141"/>
    </location>
</feature>
<dbReference type="SUPFAM" id="SSF51445">
    <property type="entry name" value="(Trans)glycosidases"/>
    <property type="match status" value="1"/>
</dbReference>
<comment type="caution">
    <text evidence="16">The sequence shown here is derived from an EMBL/GenBank/DDBJ whole genome shotgun (WGS) entry which is preliminary data.</text>
</comment>
<evidence type="ECO:0000256" key="1">
    <source>
        <dbReference type="ARBA" id="ARBA00000822"/>
    </source>
</evidence>
<dbReference type="OrthoDB" id="73875at2759"/>
<comment type="caution">
    <text evidence="11">Lacks conserved residue(s) required for the propagation of feature annotation.</text>
</comment>
<dbReference type="InterPro" id="IPR050314">
    <property type="entry name" value="Glycosyl_Hydrlase_18"/>
</dbReference>
<keyword evidence="7 11" id="KW-1015">Disulfide bond</keyword>
<feature type="disulfide bond" evidence="11">
    <location>
        <begin position="134"/>
        <end position="148"/>
    </location>
</feature>
<dbReference type="PROSITE" id="PS00026">
    <property type="entry name" value="CHIT_BIND_I_1"/>
    <property type="match status" value="1"/>
</dbReference>
<accession>A0A9P4Q1I8</accession>
<keyword evidence="5 12" id="KW-0378">Hydrolase</keyword>
<evidence type="ECO:0000256" key="12">
    <source>
        <dbReference type="RuleBase" id="RU000489"/>
    </source>
</evidence>
<dbReference type="PROSITE" id="PS50941">
    <property type="entry name" value="CHIT_BIND_I_2"/>
    <property type="match status" value="1"/>
</dbReference>
<keyword evidence="9 12" id="KW-0326">Glycosidase</keyword>
<dbReference type="Gene3D" id="3.10.50.10">
    <property type="match status" value="1"/>
</dbReference>
<evidence type="ECO:0000256" key="4">
    <source>
        <dbReference type="ARBA" id="ARBA00022669"/>
    </source>
</evidence>
<reference evidence="16" key="1">
    <citation type="journal article" date="2020" name="Stud. Mycol.">
        <title>101 Dothideomycetes genomes: a test case for predicting lifestyles and emergence of pathogens.</title>
        <authorList>
            <person name="Haridas S."/>
            <person name="Albert R."/>
            <person name="Binder M."/>
            <person name="Bloem J."/>
            <person name="Labutti K."/>
            <person name="Salamov A."/>
            <person name="Andreopoulos B."/>
            <person name="Baker S."/>
            <person name="Barry K."/>
            <person name="Bills G."/>
            <person name="Bluhm B."/>
            <person name="Cannon C."/>
            <person name="Castanera R."/>
            <person name="Culley D."/>
            <person name="Daum C."/>
            <person name="Ezra D."/>
            <person name="Gonzalez J."/>
            <person name="Henrissat B."/>
            <person name="Kuo A."/>
            <person name="Liang C."/>
            <person name="Lipzen A."/>
            <person name="Lutzoni F."/>
            <person name="Magnuson J."/>
            <person name="Mondo S."/>
            <person name="Nolan M."/>
            <person name="Ohm R."/>
            <person name="Pangilinan J."/>
            <person name="Park H.-J."/>
            <person name="Ramirez L."/>
            <person name="Alfaro M."/>
            <person name="Sun H."/>
            <person name="Tritt A."/>
            <person name="Yoshinaga Y."/>
            <person name="Zwiers L.-H."/>
            <person name="Turgeon B."/>
            <person name="Goodwin S."/>
            <person name="Spatafora J."/>
            <person name="Crous P."/>
            <person name="Grigoriev I."/>
        </authorList>
    </citation>
    <scope>NUCLEOTIDE SEQUENCE</scope>
    <source>
        <strain evidence="16">CBS 116435</strain>
    </source>
</reference>
<keyword evidence="13" id="KW-1133">Transmembrane helix</keyword>
<dbReference type="EMBL" id="MU003837">
    <property type="protein sequence ID" value="KAF2717775.1"/>
    <property type="molecule type" value="Genomic_DNA"/>
</dbReference>
<keyword evidence="8" id="KW-0119">Carbohydrate metabolism</keyword>
<feature type="domain" description="GH18" evidence="15">
    <location>
        <begin position="174"/>
        <end position="543"/>
    </location>
</feature>
<dbReference type="Pfam" id="PF00187">
    <property type="entry name" value="Chitin_bind_1"/>
    <property type="match status" value="1"/>
</dbReference>
<dbReference type="InterPro" id="IPR001579">
    <property type="entry name" value="Glyco_hydro_18_chit_AS"/>
</dbReference>
<dbReference type="InterPro" id="IPR036861">
    <property type="entry name" value="Endochitinase-like_sf"/>
</dbReference>
<feature type="domain" description="Chitin-binding type-1" evidence="14">
    <location>
        <begin position="115"/>
        <end position="158"/>
    </location>
</feature>
<dbReference type="PROSITE" id="PS01095">
    <property type="entry name" value="GH18_1"/>
    <property type="match status" value="1"/>
</dbReference>
<evidence type="ECO:0000259" key="15">
    <source>
        <dbReference type="PROSITE" id="PS51910"/>
    </source>
</evidence>
<dbReference type="GO" id="GO:0008843">
    <property type="term" value="F:endochitinase activity"/>
    <property type="evidence" value="ECO:0007669"/>
    <property type="project" value="UniProtKB-EC"/>
</dbReference>
<proteinExistence type="inferred from homology"/>
<dbReference type="EC" id="3.2.1.14" evidence="3"/>
<dbReference type="InterPro" id="IPR001223">
    <property type="entry name" value="Glyco_hydro18_cat"/>
</dbReference>
<dbReference type="Gene3D" id="3.30.60.10">
    <property type="entry name" value="Endochitinase-like"/>
    <property type="match status" value="1"/>
</dbReference>
<evidence type="ECO:0000256" key="3">
    <source>
        <dbReference type="ARBA" id="ARBA00012729"/>
    </source>
</evidence>
<evidence type="ECO:0000259" key="14">
    <source>
        <dbReference type="PROSITE" id="PS50941"/>
    </source>
</evidence>
<dbReference type="GO" id="GO:0008061">
    <property type="term" value="F:chitin binding"/>
    <property type="evidence" value="ECO:0007669"/>
    <property type="project" value="UniProtKB-UniRule"/>
</dbReference>
<evidence type="ECO:0000256" key="13">
    <source>
        <dbReference type="SAM" id="Phobius"/>
    </source>
</evidence>
<keyword evidence="17" id="KW-1185">Reference proteome</keyword>
<keyword evidence="4 11" id="KW-0147">Chitin-binding</keyword>
<evidence type="ECO:0000256" key="5">
    <source>
        <dbReference type="ARBA" id="ARBA00022801"/>
    </source>
</evidence>
<evidence type="ECO:0000256" key="6">
    <source>
        <dbReference type="ARBA" id="ARBA00023024"/>
    </source>
</evidence>
<gene>
    <name evidence="16" type="ORF">K431DRAFT_315527</name>
</gene>
<evidence type="ECO:0000256" key="7">
    <source>
        <dbReference type="ARBA" id="ARBA00023157"/>
    </source>
</evidence>
<keyword evidence="10" id="KW-0624">Polysaccharide degradation</keyword>
<dbReference type="InterPro" id="IPR018371">
    <property type="entry name" value="Chitin-binding_1_CS"/>
</dbReference>
<name>A0A9P4Q1I8_9PEZI</name>
<sequence>MTGRRILNARVFFSLLFVTSFLFALWNRYSIAGDKVQVEHPARGVGSYPSQDETLLTAYSNASQLVRRDSDYHCTRDTPCPTYACCGSFGDGDVGICGFGPTFCGSDCASQCDAKSECGQYANPPGKKCPLNVCCSQYGFCGSTELFCEDECQSNCVLDPPVPGGGSGVPVVQNRVIGYYEAWAARRTCRAFPPSGIPVDGLTHVNFAFAYVDPGSLQITTVDSETPEDLFAKTTDIKNLKSSSSNLQVFVSIGGWTFSDNETATQSIFPTIVADQGKQQQFADNLVSFMTEYGFDGVDIDWEYPGAPDRGGETQDTKGFVELVQTLRNTFEASPRGNYGLSFTIPTSYWYLRWFDVPGMLKYADWANLMAYDLHGIWDRNDPIGSIIQGHTNLTEIKVAVDLLWRDNVPPGQVVLGMGFYGRSFQWRDTSCSSPGCPFSGPADAGPCTNNAGTLAYFEIQDILSDQEPKVVYDSEAAVNYIVFGDNHDQWVSYDDAKTLQQKVDWANSVGLGGVMIWSVDQDDNSFSALEGLIGESFPSFNA</sequence>
<dbReference type="SMART" id="SM00636">
    <property type="entry name" value="Glyco_18"/>
    <property type="match status" value="1"/>
</dbReference>
<dbReference type="SMART" id="SM00270">
    <property type="entry name" value="ChtBD1"/>
    <property type="match status" value="2"/>
</dbReference>
<comment type="catalytic activity">
    <reaction evidence="1">
        <text>Random endo-hydrolysis of N-acetyl-beta-D-glucosaminide (1-&gt;4)-beta-linkages in chitin and chitodextrins.</text>
        <dbReference type="EC" id="3.2.1.14"/>
    </reaction>
</comment>
<feature type="disulfide bond" evidence="11">
    <location>
        <begin position="152"/>
        <end position="156"/>
    </location>
</feature>
<evidence type="ECO:0000256" key="11">
    <source>
        <dbReference type="PROSITE-ProRule" id="PRU00261"/>
    </source>
</evidence>
<dbReference type="GO" id="GO:0006032">
    <property type="term" value="P:chitin catabolic process"/>
    <property type="evidence" value="ECO:0007669"/>
    <property type="project" value="UniProtKB-KW"/>
</dbReference>
<dbReference type="Gene3D" id="3.20.20.80">
    <property type="entry name" value="Glycosidases"/>
    <property type="match status" value="1"/>
</dbReference>
<dbReference type="FunFam" id="3.10.50.10:FF:000001">
    <property type="entry name" value="Chitinase 3-like 1"/>
    <property type="match status" value="1"/>
</dbReference>
<dbReference type="SUPFAM" id="SSF54556">
    <property type="entry name" value="Chitinase insertion domain"/>
    <property type="match status" value="1"/>
</dbReference>
<keyword evidence="6" id="KW-0146">Chitin degradation</keyword>
<dbReference type="PANTHER" id="PTHR11177:SF397">
    <property type="entry name" value="CHITINASE"/>
    <property type="match status" value="1"/>
</dbReference>
<dbReference type="Proteomes" id="UP000799441">
    <property type="component" value="Unassembled WGS sequence"/>
</dbReference>
<evidence type="ECO:0000313" key="17">
    <source>
        <dbReference type="Proteomes" id="UP000799441"/>
    </source>
</evidence>
<feature type="transmembrane region" description="Helical" evidence="13">
    <location>
        <begin position="7"/>
        <end position="26"/>
    </location>
</feature>
<dbReference type="InterPro" id="IPR017853">
    <property type="entry name" value="GH"/>
</dbReference>
<keyword evidence="13" id="KW-0812">Transmembrane</keyword>
<comment type="similarity">
    <text evidence="2">Belongs to the glycosyl hydrolase 18 family. Chitinase class V subfamily.</text>
</comment>
<evidence type="ECO:0000256" key="9">
    <source>
        <dbReference type="ARBA" id="ARBA00023295"/>
    </source>
</evidence>